<keyword evidence="6" id="KW-0239">DNA-directed DNA polymerase</keyword>
<dbReference type="Gene3D" id="1.20.272.10">
    <property type="match status" value="1"/>
</dbReference>
<dbReference type="GO" id="GO:0003887">
    <property type="term" value="F:DNA-directed DNA polymerase activity"/>
    <property type="evidence" value="ECO:0007669"/>
    <property type="project" value="UniProtKB-UniRule"/>
</dbReference>
<evidence type="ECO:0000256" key="3">
    <source>
        <dbReference type="ARBA" id="ARBA00022679"/>
    </source>
</evidence>
<evidence type="ECO:0000256" key="8">
    <source>
        <dbReference type="ARBA" id="ARBA00049244"/>
    </source>
</evidence>
<protein>
    <recommendedName>
        <fullName evidence="2 9">DNA polymerase III subunit delta</fullName>
        <ecNumber evidence="1 9">2.7.7.7</ecNumber>
    </recommendedName>
</protein>
<evidence type="ECO:0000256" key="4">
    <source>
        <dbReference type="ARBA" id="ARBA00022695"/>
    </source>
</evidence>
<dbReference type="SUPFAM" id="SSF48019">
    <property type="entry name" value="post-AAA+ oligomerization domain-like"/>
    <property type="match status" value="1"/>
</dbReference>
<dbReference type="GO" id="GO:0006261">
    <property type="term" value="P:DNA-templated DNA replication"/>
    <property type="evidence" value="ECO:0007669"/>
    <property type="project" value="TreeGrafter"/>
</dbReference>
<evidence type="ECO:0000256" key="5">
    <source>
        <dbReference type="ARBA" id="ARBA00022705"/>
    </source>
</evidence>
<evidence type="ECO:0000256" key="9">
    <source>
        <dbReference type="NCBIfam" id="TIGR01128"/>
    </source>
</evidence>
<dbReference type="Pfam" id="PF06144">
    <property type="entry name" value="DNA_pol3_delta"/>
    <property type="match status" value="1"/>
</dbReference>
<sequence>MELNTERLTAQLPQEPLRPVYLVAGVEPLRVLEAADAVRAHARANGCDEREVFEADARDFDWSALAASFGSMGLFSSQRLIELRLPTGKPGKEGAAVISEFCADPPPGVTLLITANDWSKAHAGKWSEAIAKAGHVAIAWAVKPHELVDWVEKRLRSKGVRADRDAVAQLAARVEGNLLAAAQEVDKLALLAEGKILDAAAMQSLVTDAARFDVFRLTDAALNGQPAQVSRVLAGLRGEGEVVVALLGIVVRELQMAEKLAQVQARGGNVNGEFRALRIWESKQALYLRALKRHDAPRWSRFLAHAGQVDRIAKGRASGDAWRELERLLVAVAEPRAMKLMAS</sequence>
<dbReference type="PANTHER" id="PTHR34388:SF1">
    <property type="entry name" value="DNA POLYMERASE III SUBUNIT DELTA"/>
    <property type="match status" value="1"/>
</dbReference>
<gene>
    <name evidence="11" type="ORF">SAMN05421546_0451</name>
</gene>
<comment type="similarity">
    <text evidence="7">Belongs to the DNA polymerase HolA subunit family.</text>
</comment>
<accession>A0A1N6P1Q2</accession>
<dbReference type="InterPro" id="IPR008921">
    <property type="entry name" value="DNA_pol3_clamp-load_cplx_C"/>
</dbReference>
<dbReference type="Gene3D" id="3.40.50.300">
    <property type="entry name" value="P-loop containing nucleotide triphosphate hydrolases"/>
    <property type="match status" value="1"/>
</dbReference>
<evidence type="ECO:0000259" key="10">
    <source>
        <dbReference type="Pfam" id="PF06144"/>
    </source>
</evidence>
<proteinExistence type="inferred from homology"/>
<dbReference type="InterPro" id="IPR027417">
    <property type="entry name" value="P-loop_NTPase"/>
</dbReference>
<dbReference type="AlphaFoldDB" id="A0A1N6P1Q2"/>
<dbReference type="OrthoDB" id="9770982at2"/>
<dbReference type="NCBIfam" id="TIGR01128">
    <property type="entry name" value="holA"/>
    <property type="match status" value="1"/>
</dbReference>
<evidence type="ECO:0000256" key="6">
    <source>
        <dbReference type="ARBA" id="ARBA00022932"/>
    </source>
</evidence>
<evidence type="ECO:0000256" key="7">
    <source>
        <dbReference type="ARBA" id="ARBA00034754"/>
    </source>
</evidence>
<keyword evidence="4" id="KW-0548">Nucleotidyltransferase</keyword>
<dbReference type="PANTHER" id="PTHR34388">
    <property type="entry name" value="DNA POLYMERASE III SUBUNIT DELTA"/>
    <property type="match status" value="1"/>
</dbReference>
<dbReference type="EC" id="2.7.7.7" evidence="1 9"/>
<keyword evidence="5" id="KW-0235">DNA replication</keyword>
<dbReference type="InterPro" id="IPR010372">
    <property type="entry name" value="DNA_pol3_delta_N"/>
</dbReference>
<evidence type="ECO:0000256" key="2">
    <source>
        <dbReference type="ARBA" id="ARBA00017703"/>
    </source>
</evidence>
<dbReference type="InterPro" id="IPR005790">
    <property type="entry name" value="DNA_polIII_delta"/>
</dbReference>
<dbReference type="GO" id="GO:0003677">
    <property type="term" value="F:DNA binding"/>
    <property type="evidence" value="ECO:0007669"/>
    <property type="project" value="InterPro"/>
</dbReference>
<organism evidence="11 12">
    <name type="scientific">Solilutibacter tolerans</name>
    <dbReference type="NCBI Taxonomy" id="1604334"/>
    <lineage>
        <taxon>Bacteria</taxon>
        <taxon>Pseudomonadati</taxon>
        <taxon>Pseudomonadota</taxon>
        <taxon>Gammaproteobacteria</taxon>
        <taxon>Lysobacterales</taxon>
        <taxon>Lysobacteraceae</taxon>
        <taxon>Solilutibacter</taxon>
    </lineage>
</organism>
<evidence type="ECO:0000313" key="11">
    <source>
        <dbReference type="EMBL" id="SIP98072.1"/>
    </source>
</evidence>
<dbReference type="CDD" id="cd18138">
    <property type="entry name" value="HLD_clamp_pol_III_delta"/>
    <property type="match status" value="1"/>
</dbReference>
<evidence type="ECO:0000313" key="12">
    <source>
        <dbReference type="Proteomes" id="UP000241788"/>
    </source>
</evidence>
<keyword evidence="3" id="KW-0808">Transferase</keyword>
<reference evidence="12" key="1">
    <citation type="submission" date="2017-01" db="EMBL/GenBank/DDBJ databases">
        <authorList>
            <person name="Varghese N."/>
            <person name="Submissions S."/>
        </authorList>
    </citation>
    <scope>NUCLEOTIDE SEQUENCE [LARGE SCALE GENOMIC DNA]</scope>
    <source>
        <strain evidence="12">UM1</strain>
    </source>
</reference>
<name>A0A1N6P1Q2_9GAMM</name>
<comment type="catalytic activity">
    <reaction evidence="8">
        <text>DNA(n) + a 2'-deoxyribonucleoside 5'-triphosphate = DNA(n+1) + diphosphate</text>
        <dbReference type="Rhea" id="RHEA:22508"/>
        <dbReference type="Rhea" id="RHEA-COMP:17339"/>
        <dbReference type="Rhea" id="RHEA-COMP:17340"/>
        <dbReference type="ChEBI" id="CHEBI:33019"/>
        <dbReference type="ChEBI" id="CHEBI:61560"/>
        <dbReference type="ChEBI" id="CHEBI:173112"/>
        <dbReference type="EC" id="2.7.7.7"/>
    </reaction>
</comment>
<dbReference type="RefSeq" id="WP_076584839.1">
    <property type="nucleotide sequence ID" value="NZ_FTLW01000001.1"/>
</dbReference>
<evidence type="ECO:0000256" key="1">
    <source>
        <dbReference type="ARBA" id="ARBA00012417"/>
    </source>
</evidence>
<feature type="domain" description="DNA polymerase III delta N-terminal" evidence="10">
    <location>
        <begin position="21"/>
        <end position="133"/>
    </location>
</feature>
<dbReference type="STRING" id="1604334.SAMN05421546_0451"/>
<keyword evidence="12" id="KW-1185">Reference proteome</keyword>
<dbReference type="GO" id="GO:0009360">
    <property type="term" value="C:DNA polymerase III complex"/>
    <property type="evidence" value="ECO:0007669"/>
    <property type="project" value="UniProtKB-UniRule"/>
</dbReference>
<dbReference type="Gene3D" id="1.10.8.60">
    <property type="match status" value="1"/>
</dbReference>
<dbReference type="SUPFAM" id="SSF52540">
    <property type="entry name" value="P-loop containing nucleoside triphosphate hydrolases"/>
    <property type="match status" value="1"/>
</dbReference>
<dbReference type="EMBL" id="FTLW01000001">
    <property type="protein sequence ID" value="SIP98072.1"/>
    <property type="molecule type" value="Genomic_DNA"/>
</dbReference>
<dbReference type="Proteomes" id="UP000241788">
    <property type="component" value="Unassembled WGS sequence"/>
</dbReference>